<reference evidence="5 6" key="1">
    <citation type="submission" date="2016-04" db="EMBL/GenBank/DDBJ databases">
        <title>Multiple horizontal gene transfer events from other fungi enriched the ability of the initially mycotrophic fungus Trichoderma (Ascomycota) to feed on dead plant biomass.</title>
        <authorList>
            <person name="Atanasova L."/>
            <person name="Chenthamara K."/>
            <person name="Zhang J."/>
            <person name="Grujic M."/>
            <person name="Henrissat B."/>
            <person name="Kuo A."/>
            <person name="Aertz A."/>
            <person name="Salamov A."/>
            <person name="Lipzen A."/>
            <person name="Labutti K."/>
            <person name="Barry K."/>
            <person name="Miao Y."/>
            <person name="Rahimi M.J."/>
            <person name="Shen Q."/>
            <person name="Grigoriev I.V."/>
            <person name="Kubicek C.P."/>
            <person name="Druzhinina I.S."/>
        </authorList>
    </citation>
    <scope>NUCLEOTIDE SEQUENCE [LARGE SCALE GENOMIC DNA]</scope>
    <source>
        <strain evidence="5 6">NJAU 4742</strain>
    </source>
</reference>
<accession>A0A1T3CUG3</accession>
<dbReference type="InterPro" id="IPR041698">
    <property type="entry name" value="Methyltransf_25"/>
</dbReference>
<dbReference type="SUPFAM" id="SSF53335">
    <property type="entry name" value="S-adenosyl-L-methionine-dependent methyltransferases"/>
    <property type="match status" value="1"/>
</dbReference>
<proteinExistence type="predicted"/>
<dbReference type="PANTHER" id="PTHR43464:SF19">
    <property type="entry name" value="UBIQUINONE BIOSYNTHESIS O-METHYLTRANSFERASE, MITOCHONDRIAL"/>
    <property type="match status" value="1"/>
</dbReference>
<evidence type="ECO:0000313" key="6">
    <source>
        <dbReference type="Proteomes" id="UP000191004"/>
    </source>
</evidence>
<organism evidence="5 6">
    <name type="scientific">Trichoderma guizhouense</name>
    <dbReference type="NCBI Taxonomy" id="1491466"/>
    <lineage>
        <taxon>Eukaryota</taxon>
        <taxon>Fungi</taxon>
        <taxon>Dikarya</taxon>
        <taxon>Ascomycota</taxon>
        <taxon>Pezizomycotina</taxon>
        <taxon>Sordariomycetes</taxon>
        <taxon>Hypocreomycetidae</taxon>
        <taxon>Hypocreales</taxon>
        <taxon>Hypocreaceae</taxon>
        <taxon>Trichoderma</taxon>
    </lineage>
</organism>
<dbReference type="AlphaFoldDB" id="A0A1T3CUG3"/>
<evidence type="ECO:0000256" key="3">
    <source>
        <dbReference type="ARBA" id="ARBA00022691"/>
    </source>
</evidence>
<protein>
    <recommendedName>
        <fullName evidence="4">Methyltransferase domain-containing protein</fullName>
    </recommendedName>
</protein>
<dbReference type="InterPro" id="IPR029063">
    <property type="entry name" value="SAM-dependent_MTases_sf"/>
</dbReference>
<dbReference type="Gene3D" id="3.40.50.150">
    <property type="entry name" value="Vaccinia Virus protein VP39"/>
    <property type="match status" value="1"/>
</dbReference>
<keyword evidence="3" id="KW-0949">S-adenosyl-L-methionine</keyword>
<evidence type="ECO:0000256" key="2">
    <source>
        <dbReference type="ARBA" id="ARBA00022679"/>
    </source>
</evidence>
<evidence type="ECO:0000259" key="4">
    <source>
        <dbReference type="Pfam" id="PF13649"/>
    </source>
</evidence>
<keyword evidence="2" id="KW-0808">Transferase</keyword>
<gene>
    <name evidence="5" type="ORF">A0O28_0088650</name>
</gene>
<dbReference type="EMBL" id="LVVK01000006">
    <property type="protein sequence ID" value="OPB44727.1"/>
    <property type="molecule type" value="Genomic_DNA"/>
</dbReference>
<dbReference type="Proteomes" id="UP000191004">
    <property type="component" value="Unassembled WGS sequence"/>
</dbReference>
<feature type="domain" description="Methyltransferase" evidence="4">
    <location>
        <begin position="223"/>
        <end position="325"/>
    </location>
</feature>
<keyword evidence="6" id="KW-1185">Reference proteome</keyword>
<evidence type="ECO:0000256" key="1">
    <source>
        <dbReference type="ARBA" id="ARBA00022603"/>
    </source>
</evidence>
<comment type="caution">
    <text evidence="5">The sequence shown here is derived from an EMBL/GenBank/DDBJ whole genome shotgun (WGS) entry which is preliminary data.</text>
</comment>
<dbReference type="CDD" id="cd02440">
    <property type="entry name" value="AdoMet_MTases"/>
    <property type="match status" value="1"/>
</dbReference>
<dbReference type="PANTHER" id="PTHR43464">
    <property type="entry name" value="METHYLTRANSFERASE"/>
    <property type="match status" value="1"/>
</dbReference>
<keyword evidence="1" id="KW-0489">Methyltransferase</keyword>
<dbReference type="GO" id="GO:0032259">
    <property type="term" value="P:methylation"/>
    <property type="evidence" value="ECO:0007669"/>
    <property type="project" value="UniProtKB-KW"/>
</dbReference>
<evidence type="ECO:0000313" key="5">
    <source>
        <dbReference type="EMBL" id="OPB44727.1"/>
    </source>
</evidence>
<dbReference type="Pfam" id="PF13649">
    <property type="entry name" value="Methyltransf_25"/>
    <property type="match status" value="1"/>
</dbReference>
<dbReference type="GO" id="GO:0008168">
    <property type="term" value="F:methyltransferase activity"/>
    <property type="evidence" value="ECO:0007669"/>
    <property type="project" value="UniProtKB-KW"/>
</dbReference>
<dbReference type="OrthoDB" id="3436015at2759"/>
<name>A0A1T3CUG3_9HYPO</name>
<sequence>MRIAQIFASRSLDIEPFLWRTIESEQKRFLEEVHNYPEDDLLAAMQAHLIYIIMCVVGEAKHSQNWNQTILLTFEALCDQLKRMQFEPFYRDESINPSLSWDDWRSAESRRRTACVWFLMSRIVAVKSHSHYCTITDNFRMLPLPAPKAQWEAQSEIAWAQALEAGHPNMSTIGHLLDAHQLPTNLYNILGAGELSRLDTHPVELLVTLRTIREALPQGPQRIADVGGGPGKYAFALADQGHLVDLVDLSPGLIQIAQFEQDKRDAAGETNVLQSLAVGNALDPDILQHGIYDAVLLLGPLYHLVEESERVNAVANAARLAKPNGVLFVAFVSISAHLRDIAMRDPSRLIAEKEFYTKYLQDGRYEKFKPGVGNVHSFHTQVSDIRSFFAENFADTLELMELRSQEGILGGSLDTALSKSEPQVVKAWADLMYEKYSTGEEHLGCADHLIAVLKKRDL</sequence>